<dbReference type="Pfam" id="PF07687">
    <property type="entry name" value="M20_dimer"/>
    <property type="match status" value="1"/>
</dbReference>
<dbReference type="Pfam" id="PF01546">
    <property type="entry name" value="Peptidase_M20"/>
    <property type="match status" value="1"/>
</dbReference>
<feature type="binding site" evidence="2">
    <location>
        <position position="365"/>
    </location>
    <ligand>
        <name>Mn(2+)</name>
        <dbReference type="ChEBI" id="CHEBI:29035"/>
        <label>2</label>
    </ligand>
</feature>
<dbReference type="Proteomes" id="UP000250642">
    <property type="component" value="Unassembled WGS sequence"/>
</dbReference>
<keyword evidence="2" id="KW-0479">Metal-binding</keyword>
<reference evidence="4 5" key="1">
    <citation type="submission" date="2018-04" db="EMBL/GenBank/DDBJ databases">
        <title>Paenibacillus taichungensis Genome sequencing and assembly.</title>
        <authorList>
            <person name="Xu J."/>
            <person name="Rensing C."/>
            <person name="Mazhar H.S."/>
        </authorList>
    </citation>
    <scope>NUCLEOTIDE SEQUENCE [LARGE SCALE GENOMIC DNA]</scope>
    <source>
        <strain evidence="4 5">NC1</strain>
    </source>
</reference>
<organism evidence="4 5">
    <name type="scientific">Paenibacillus taichungensis</name>
    <dbReference type="NCBI Taxonomy" id="484184"/>
    <lineage>
        <taxon>Bacteria</taxon>
        <taxon>Bacillati</taxon>
        <taxon>Bacillota</taxon>
        <taxon>Bacilli</taxon>
        <taxon>Bacillales</taxon>
        <taxon>Paenibacillaceae</taxon>
        <taxon>Paenibacillus</taxon>
    </lineage>
</organism>
<dbReference type="AlphaFoldDB" id="A0A329QLG5"/>
<feature type="binding site" evidence="2">
    <location>
        <position position="106"/>
    </location>
    <ligand>
        <name>Mn(2+)</name>
        <dbReference type="ChEBI" id="CHEBI:29035"/>
        <label>2</label>
    </ligand>
</feature>
<dbReference type="PANTHER" id="PTHR11014:SF63">
    <property type="entry name" value="METALLOPEPTIDASE, PUTATIVE (AFU_ORTHOLOGUE AFUA_6G09600)-RELATED"/>
    <property type="match status" value="1"/>
</dbReference>
<dbReference type="InterPro" id="IPR002933">
    <property type="entry name" value="Peptidase_M20"/>
</dbReference>
<evidence type="ECO:0000256" key="1">
    <source>
        <dbReference type="ARBA" id="ARBA00022801"/>
    </source>
</evidence>
<gene>
    <name evidence="4" type="ORF">DC345_22235</name>
</gene>
<sequence length="403" mass="43135">MDQSQLYQLAQALQPQLIAWRRDFHSHPEIGYEEFRTSEIVAKHLESLGLEVTRNVGKTGVVGLLRGETEGPTFALRADMDALPIQDQKSAEYSSQVEGKAHLCGHDAHTTILMGAAKLLTSLGRPKSGNIKFVFQPAEEGLAGARAMIQDGVLENPKVDAIAGLHMTPGQDTGTVGVSKGVAFASADRLVIRVLGKGGHAARPHEGIDAIAVSAQVITALQNLASRMVDPLEPVVVTIGKITGGYMGTAIAPEVEMIGTVRTLSPAIRERMPALIEQVVSGVCSSFGAGHEVIYGDGYPVVVNDLGMVDLLTETVDGLEWAKGWSSIPPSTGGEDFAFYCEQIPGVFFRLGSGNEEERTRYPLHHPMFDLDEAVMPYGVGMLSAVALEFLARHTTSEGEHGK</sequence>
<accession>A0A329QLG5</accession>
<dbReference type="InterPro" id="IPR017439">
    <property type="entry name" value="Amidohydrolase"/>
</dbReference>
<keyword evidence="1 4" id="KW-0378">Hydrolase</keyword>
<dbReference type="FunFam" id="3.30.70.360:FF:000001">
    <property type="entry name" value="N-acetyldiaminopimelate deacetylase"/>
    <property type="match status" value="1"/>
</dbReference>
<dbReference type="NCBIfam" id="TIGR01891">
    <property type="entry name" value="amidohydrolases"/>
    <property type="match status" value="1"/>
</dbReference>
<proteinExistence type="predicted"/>
<dbReference type="CDD" id="cd03886">
    <property type="entry name" value="M20_Acy1"/>
    <property type="match status" value="1"/>
</dbReference>
<dbReference type="GO" id="GO:0046872">
    <property type="term" value="F:metal ion binding"/>
    <property type="evidence" value="ECO:0007669"/>
    <property type="project" value="UniProtKB-KW"/>
</dbReference>
<feature type="binding site" evidence="2">
    <location>
        <position position="166"/>
    </location>
    <ligand>
        <name>Mn(2+)</name>
        <dbReference type="ChEBI" id="CHEBI:29035"/>
        <label>2</label>
    </ligand>
</feature>
<feature type="binding site" evidence="2">
    <location>
        <position position="104"/>
    </location>
    <ligand>
        <name>Mn(2+)</name>
        <dbReference type="ChEBI" id="CHEBI:29035"/>
        <label>2</label>
    </ligand>
</feature>
<dbReference type="PANTHER" id="PTHR11014">
    <property type="entry name" value="PEPTIDASE M20 FAMILY MEMBER"/>
    <property type="match status" value="1"/>
</dbReference>
<name>A0A329QLG5_9BACL</name>
<evidence type="ECO:0000313" key="4">
    <source>
        <dbReference type="EMBL" id="RAW12996.1"/>
    </source>
</evidence>
<dbReference type="Gene3D" id="3.40.630.10">
    <property type="entry name" value="Zn peptidases"/>
    <property type="match status" value="1"/>
</dbReference>
<dbReference type="InterPro" id="IPR036264">
    <property type="entry name" value="Bact_exopeptidase_dim_dom"/>
</dbReference>
<comment type="caution">
    <text evidence="4">The sequence shown here is derived from an EMBL/GenBank/DDBJ whole genome shotgun (WGS) entry which is preliminary data.</text>
</comment>
<evidence type="ECO:0000256" key="2">
    <source>
        <dbReference type="PIRSR" id="PIRSR005962-1"/>
    </source>
</evidence>
<dbReference type="SUPFAM" id="SSF53187">
    <property type="entry name" value="Zn-dependent exopeptidases"/>
    <property type="match status" value="1"/>
</dbReference>
<comment type="cofactor">
    <cofactor evidence="2">
        <name>Mn(2+)</name>
        <dbReference type="ChEBI" id="CHEBI:29035"/>
    </cofactor>
    <text evidence="2">The Mn(2+) ion enhances activity.</text>
</comment>
<dbReference type="GO" id="GO:0019877">
    <property type="term" value="P:diaminopimelate biosynthetic process"/>
    <property type="evidence" value="ECO:0007669"/>
    <property type="project" value="UniProtKB-ARBA"/>
</dbReference>
<keyword evidence="2" id="KW-0464">Manganese</keyword>
<dbReference type="PIRSF" id="PIRSF005962">
    <property type="entry name" value="Pept_M20D_amidohydro"/>
    <property type="match status" value="1"/>
</dbReference>
<evidence type="ECO:0000313" key="5">
    <source>
        <dbReference type="Proteomes" id="UP000250642"/>
    </source>
</evidence>
<dbReference type="Gene3D" id="3.30.70.360">
    <property type="match status" value="1"/>
</dbReference>
<dbReference type="EMBL" id="QEVW01000014">
    <property type="protein sequence ID" value="RAW12996.1"/>
    <property type="molecule type" value="Genomic_DNA"/>
</dbReference>
<feature type="binding site" evidence="2">
    <location>
        <position position="140"/>
    </location>
    <ligand>
        <name>Mn(2+)</name>
        <dbReference type="ChEBI" id="CHEBI:29035"/>
        <label>2</label>
    </ligand>
</feature>
<dbReference type="InterPro" id="IPR011650">
    <property type="entry name" value="Peptidase_M20_dimer"/>
</dbReference>
<dbReference type="SUPFAM" id="SSF55031">
    <property type="entry name" value="Bacterial exopeptidase dimerisation domain"/>
    <property type="match status" value="1"/>
</dbReference>
<evidence type="ECO:0000259" key="3">
    <source>
        <dbReference type="Pfam" id="PF07687"/>
    </source>
</evidence>
<feature type="domain" description="Peptidase M20 dimerisation" evidence="3">
    <location>
        <begin position="191"/>
        <end position="280"/>
    </location>
</feature>
<protein>
    <submittedName>
        <fullName evidence="4">Amidohydrolase</fullName>
    </submittedName>
</protein>
<dbReference type="RefSeq" id="WP_113054965.1">
    <property type="nucleotide sequence ID" value="NZ_QEVW01000014.1"/>
</dbReference>
<dbReference type="GO" id="GO:0050118">
    <property type="term" value="F:N-acetyldiaminopimelate deacetylase activity"/>
    <property type="evidence" value="ECO:0007669"/>
    <property type="project" value="UniProtKB-ARBA"/>
</dbReference>